<comment type="caution">
    <text evidence="2">The sequence shown here is derived from an EMBL/GenBank/DDBJ whole genome shotgun (WGS) entry which is preliminary data.</text>
</comment>
<dbReference type="OrthoDB" id="6437672at2759"/>
<name>A0A4Y2GMX2_ARAVE</name>
<accession>A0A4Y2GMX2</accession>
<dbReference type="Proteomes" id="UP000499080">
    <property type="component" value="Unassembled WGS sequence"/>
</dbReference>
<organism evidence="2 3">
    <name type="scientific">Araneus ventricosus</name>
    <name type="common">Orbweaver spider</name>
    <name type="synonym">Epeira ventricosa</name>
    <dbReference type="NCBI Taxonomy" id="182803"/>
    <lineage>
        <taxon>Eukaryota</taxon>
        <taxon>Metazoa</taxon>
        <taxon>Ecdysozoa</taxon>
        <taxon>Arthropoda</taxon>
        <taxon>Chelicerata</taxon>
        <taxon>Arachnida</taxon>
        <taxon>Araneae</taxon>
        <taxon>Araneomorphae</taxon>
        <taxon>Entelegynae</taxon>
        <taxon>Araneoidea</taxon>
        <taxon>Araneidae</taxon>
        <taxon>Araneus</taxon>
    </lineage>
</organism>
<feature type="region of interest" description="Disordered" evidence="1">
    <location>
        <begin position="1"/>
        <end position="22"/>
    </location>
</feature>
<reference evidence="2 3" key="1">
    <citation type="journal article" date="2019" name="Sci. Rep.">
        <title>Orb-weaving spider Araneus ventricosus genome elucidates the spidroin gene catalogue.</title>
        <authorList>
            <person name="Kono N."/>
            <person name="Nakamura H."/>
            <person name="Ohtoshi R."/>
            <person name="Moran D.A.P."/>
            <person name="Shinohara A."/>
            <person name="Yoshida Y."/>
            <person name="Fujiwara M."/>
            <person name="Mori M."/>
            <person name="Tomita M."/>
            <person name="Arakawa K."/>
        </authorList>
    </citation>
    <scope>NUCLEOTIDE SEQUENCE [LARGE SCALE GENOMIC DNA]</scope>
</reference>
<sequence>MERRKSTSKKDVRSEKTEFSRNHDRCISCNATRAKSQELKYFRFPKDEESLNDISTLESSDEGSRNVSNSPYKLDEEIETNSYFDFESESDEVNLTSTGIFNSSVSSVTPTSQEESLSHKLRIWAVEHKVTLTSLNSLLNVLHGYHPELPLDVSLISAKKVPLATSPEGNTMLAMFNRVFKCLESIQKDIKVMKAEQIKIQSQLSEMCNQEGPGKNCTLPTGIEIPVETDSDLIQLNSNLRGEKSLTAALCNLMLVTFMEFPLAAFILCVSKKVLSKSVALQYSRLDRKGKKHFEHVEEVYNAILTAAALKFKEAGREELAEKFGRVLASPCAWEGSRLNKKTSECEENIDKLC</sequence>
<keyword evidence="3" id="KW-1185">Reference proteome</keyword>
<evidence type="ECO:0008006" key="4">
    <source>
        <dbReference type="Google" id="ProtNLM"/>
    </source>
</evidence>
<gene>
    <name evidence="2" type="ORF">AVEN_113306_1</name>
</gene>
<evidence type="ECO:0000313" key="3">
    <source>
        <dbReference type="Proteomes" id="UP000499080"/>
    </source>
</evidence>
<protein>
    <recommendedName>
        <fullName evidence="4">DUF4806 domain-containing protein</fullName>
    </recommendedName>
</protein>
<dbReference type="AlphaFoldDB" id="A0A4Y2GMX2"/>
<dbReference type="EMBL" id="BGPR01001445">
    <property type="protein sequence ID" value="GBM54146.1"/>
    <property type="molecule type" value="Genomic_DNA"/>
</dbReference>
<evidence type="ECO:0000256" key="1">
    <source>
        <dbReference type="SAM" id="MobiDB-lite"/>
    </source>
</evidence>
<feature type="region of interest" description="Disordered" evidence="1">
    <location>
        <begin position="53"/>
        <end position="72"/>
    </location>
</feature>
<proteinExistence type="predicted"/>
<evidence type="ECO:0000313" key="2">
    <source>
        <dbReference type="EMBL" id="GBM54146.1"/>
    </source>
</evidence>